<feature type="signal peptide" evidence="1">
    <location>
        <begin position="1"/>
        <end position="22"/>
    </location>
</feature>
<feature type="chain" id="PRO_5022131940" description="DUF4412 domain-containing protein" evidence="1">
    <location>
        <begin position="23"/>
        <end position="225"/>
    </location>
</feature>
<evidence type="ECO:0008006" key="4">
    <source>
        <dbReference type="Google" id="ProtNLM"/>
    </source>
</evidence>
<evidence type="ECO:0000313" key="3">
    <source>
        <dbReference type="Proteomes" id="UP000317171"/>
    </source>
</evidence>
<dbReference type="KEGG" id="gaz:Pan241w_31030"/>
<evidence type="ECO:0000313" key="2">
    <source>
        <dbReference type="EMBL" id="QDT43008.1"/>
    </source>
</evidence>
<name>A0A517RGK5_9PLAN</name>
<dbReference type="Proteomes" id="UP000317171">
    <property type="component" value="Chromosome"/>
</dbReference>
<protein>
    <recommendedName>
        <fullName evidence="4">DUF4412 domain-containing protein</fullName>
    </recommendedName>
</protein>
<accession>A0A517RGK5</accession>
<organism evidence="2 3">
    <name type="scientific">Gimesia alba</name>
    <dbReference type="NCBI Taxonomy" id="2527973"/>
    <lineage>
        <taxon>Bacteria</taxon>
        <taxon>Pseudomonadati</taxon>
        <taxon>Planctomycetota</taxon>
        <taxon>Planctomycetia</taxon>
        <taxon>Planctomycetales</taxon>
        <taxon>Planctomycetaceae</taxon>
        <taxon>Gimesia</taxon>
    </lineage>
</organism>
<keyword evidence="3" id="KW-1185">Reference proteome</keyword>
<dbReference type="AlphaFoldDB" id="A0A517RGK5"/>
<reference evidence="2 3" key="1">
    <citation type="submission" date="2019-02" db="EMBL/GenBank/DDBJ databases">
        <title>Deep-cultivation of Planctomycetes and their phenomic and genomic characterization uncovers novel biology.</title>
        <authorList>
            <person name="Wiegand S."/>
            <person name="Jogler M."/>
            <person name="Boedeker C."/>
            <person name="Pinto D."/>
            <person name="Vollmers J."/>
            <person name="Rivas-Marin E."/>
            <person name="Kohn T."/>
            <person name="Peeters S.H."/>
            <person name="Heuer A."/>
            <person name="Rast P."/>
            <person name="Oberbeckmann S."/>
            <person name="Bunk B."/>
            <person name="Jeske O."/>
            <person name="Meyerdierks A."/>
            <person name="Storesund J.E."/>
            <person name="Kallscheuer N."/>
            <person name="Luecker S."/>
            <person name="Lage O.M."/>
            <person name="Pohl T."/>
            <person name="Merkel B.J."/>
            <person name="Hornburger P."/>
            <person name="Mueller R.-W."/>
            <person name="Bruemmer F."/>
            <person name="Labrenz M."/>
            <person name="Spormann A.M."/>
            <person name="Op den Camp H."/>
            <person name="Overmann J."/>
            <person name="Amann R."/>
            <person name="Jetten M.S.M."/>
            <person name="Mascher T."/>
            <person name="Medema M.H."/>
            <person name="Devos D.P."/>
            <person name="Kaster A.-K."/>
            <person name="Ovreas L."/>
            <person name="Rohde M."/>
            <person name="Galperin M.Y."/>
            <person name="Jogler C."/>
        </authorList>
    </citation>
    <scope>NUCLEOTIDE SEQUENCE [LARGE SCALE GENOMIC DNA]</scope>
    <source>
        <strain evidence="2 3">Pan241w</strain>
    </source>
</reference>
<sequence precursor="true">MKPIVYLICFLLTLAHTSQSFSQQAPPGAALQGAAPYRWVKFAGGRMPAGAIPYGNQVVPQDDNLRMETAVARGAYVTSTQTIKYLAVSNGRACKTWMINHRSRRGQELPLKDCEIMVPQPGYTVEWKNVESRQLSRMSDEQLVQLGAVQLEIMLAGQGNFSGFITRIRNEDGNVAAAFYGRLAHLPQNRPRAVRQVDSVPPEGRMQILLLKQSAGAVPAPTPPE</sequence>
<dbReference type="EMBL" id="CP036269">
    <property type="protein sequence ID" value="QDT43008.1"/>
    <property type="molecule type" value="Genomic_DNA"/>
</dbReference>
<dbReference type="RefSeq" id="WP_145217172.1">
    <property type="nucleotide sequence ID" value="NZ_CP036269.1"/>
</dbReference>
<proteinExistence type="predicted"/>
<evidence type="ECO:0000256" key="1">
    <source>
        <dbReference type="SAM" id="SignalP"/>
    </source>
</evidence>
<keyword evidence="1" id="KW-0732">Signal</keyword>
<gene>
    <name evidence="2" type="ORF">Pan241w_31030</name>
</gene>